<feature type="domain" description="Alanine racemase C-terminal" evidence="8">
    <location>
        <begin position="228"/>
        <end position="347"/>
    </location>
</feature>
<comment type="cofactor">
    <cofactor evidence="2 6">
        <name>pyridoxal 5'-phosphate</name>
        <dbReference type="ChEBI" id="CHEBI:597326"/>
    </cofactor>
</comment>
<dbReference type="Pfam" id="PF01168">
    <property type="entry name" value="Ala_racemase_N"/>
    <property type="match status" value="1"/>
</dbReference>
<dbReference type="NCBIfam" id="TIGR00492">
    <property type="entry name" value="alr"/>
    <property type="match status" value="1"/>
</dbReference>
<dbReference type="Gene3D" id="3.20.20.10">
    <property type="entry name" value="Alanine racemase"/>
    <property type="match status" value="1"/>
</dbReference>
<dbReference type="GO" id="GO:0005829">
    <property type="term" value="C:cytosol"/>
    <property type="evidence" value="ECO:0007669"/>
    <property type="project" value="TreeGrafter"/>
</dbReference>
<dbReference type="InterPro" id="IPR000821">
    <property type="entry name" value="Ala_racemase"/>
</dbReference>
<evidence type="ECO:0000256" key="1">
    <source>
        <dbReference type="ARBA" id="ARBA00000316"/>
    </source>
</evidence>
<dbReference type="SUPFAM" id="SSF51419">
    <property type="entry name" value="PLP-binding barrel"/>
    <property type="match status" value="1"/>
</dbReference>
<name>A0A1Y6FMP9_9SPHN</name>
<proteinExistence type="predicted"/>
<evidence type="ECO:0000256" key="2">
    <source>
        <dbReference type="ARBA" id="ARBA00001933"/>
    </source>
</evidence>
<evidence type="ECO:0000313" key="9">
    <source>
        <dbReference type="EMBL" id="SMQ74510.1"/>
    </source>
</evidence>
<dbReference type="AlphaFoldDB" id="A0A1Y6FMP9"/>
<feature type="binding site" evidence="7">
    <location>
        <position position="133"/>
    </location>
    <ligand>
        <name>substrate</name>
    </ligand>
</feature>
<dbReference type="EC" id="5.1.1.1" evidence="3"/>
<evidence type="ECO:0000256" key="4">
    <source>
        <dbReference type="ARBA" id="ARBA00022898"/>
    </source>
</evidence>
<organism evidence="9 10">
    <name type="scientific">Altererythrobacter xiamenensis</name>
    <dbReference type="NCBI Taxonomy" id="1316679"/>
    <lineage>
        <taxon>Bacteria</taxon>
        <taxon>Pseudomonadati</taxon>
        <taxon>Pseudomonadota</taxon>
        <taxon>Alphaproteobacteria</taxon>
        <taxon>Sphingomonadales</taxon>
        <taxon>Erythrobacteraceae</taxon>
        <taxon>Altererythrobacter</taxon>
    </lineage>
</organism>
<comment type="catalytic activity">
    <reaction evidence="1">
        <text>L-alanine = D-alanine</text>
        <dbReference type="Rhea" id="RHEA:20249"/>
        <dbReference type="ChEBI" id="CHEBI:57416"/>
        <dbReference type="ChEBI" id="CHEBI:57972"/>
        <dbReference type="EC" id="5.1.1.1"/>
    </reaction>
</comment>
<evidence type="ECO:0000256" key="3">
    <source>
        <dbReference type="ARBA" id="ARBA00013089"/>
    </source>
</evidence>
<evidence type="ECO:0000256" key="5">
    <source>
        <dbReference type="ARBA" id="ARBA00023235"/>
    </source>
</evidence>
<dbReference type="GO" id="GO:0030632">
    <property type="term" value="P:D-alanine biosynthetic process"/>
    <property type="evidence" value="ECO:0007669"/>
    <property type="project" value="TreeGrafter"/>
</dbReference>
<dbReference type="RefSeq" id="WP_086438565.1">
    <property type="nucleotide sequence ID" value="NZ_FXWG01000003.1"/>
</dbReference>
<dbReference type="CDD" id="cd00430">
    <property type="entry name" value="PLPDE_III_AR"/>
    <property type="match status" value="1"/>
</dbReference>
<protein>
    <recommendedName>
        <fullName evidence="3">alanine racemase</fullName>
        <ecNumber evidence="3">5.1.1.1</ecNumber>
    </recommendedName>
</protein>
<dbReference type="Pfam" id="PF00842">
    <property type="entry name" value="Ala_racemase_C"/>
    <property type="match status" value="1"/>
</dbReference>
<evidence type="ECO:0000256" key="6">
    <source>
        <dbReference type="PIRSR" id="PIRSR600821-50"/>
    </source>
</evidence>
<feature type="binding site" evidence="7">
    <location>
        <position position="297"/>
    </location>
    <ligand>
        <name>substrate</name>
    </ligand>
</feature>
<dbReference type="PANTHER" id="PTHR30511">
    <property type="entry name" value="ALANINE RACEMASE"/>
    <property type="match status" value="1"/>
</dbReference>
<sequence length="347" mass="37611">MANAPPPTLRLKLDREALAHNWTALDRMSGEAHAGAAVKANCYGLGIDTCVPVLRDAGAEHFFVAHWSEVEAIALHVPAKRIAVLHGPLNADEATYARQTGAVPVIDSLRQAKLWSESGGGRCHLMVDSGINRLGISLTEISDPLIDALDIDVLMSHLACADEDVPMNARQLADFRSVLPRIKHKSASFANSAGIALGSEYHFDLTRPGLSLYGGVPREELAEDIRQVAYPEAAIIQTRNLSAGETVGYNAVFTSDRDMRVGVVSIGYADGYLRCWTGKGKFEHEGRNIPVLGKVSMDMVVVDLTGAPDIGEGDWLSLPYHLPDAAQQSTLSQYELLTLLGTRYDRQ</sequence>
<feature type="modified residue" description="N6-(pyridoxal phosphate)lysine" evidence="6">
    <location>
        <position position="39"/>
    </location>
</feature>
<dbReference type="InterPro" id="IPR001608">
    <property type="entry name" value="Ala_racemase_N"/>
</dbReference>
<keyword evidence="5" id="KW-0413">Isomerase</keyword>
<dbReference type="Gene3D" id="2.40.37.10">
    <property type="entry name" value="Lyase, Ornithine Decarboxylase, Chain A, domain 1"/>
    <property type="match status" value="1"/>
</dbReference>
<evidence type="ECO:0000313" key="10">
    <source>
        <dbReference type="Proteomes" id="UP000194420"/>
    </source>
</evidence>
<gene>
    <name evidence="9" type="ORF">SAMN06297468_2718</name>
</gene>
<dbReference type="SUPFAM" id="SSF50621">
    <property type="entry name" value="Alanine racemase C-terminal domain-like"/>
    <property type="match status" value="1"/>
</dbReference>
<accession>A0A1Y6FMP9</accession>
<dbReference type="InterPro" id="IPR011079">
    <property type="entry name" value="Ala_racemase_C"/>
</dbReference>
<dbReference type="GO" id="GO:0030170">
    <property type="term" value="F:pyridoxal phosphate binding"/>
    <property type="evidence" value="ECO:0007669"/>
    <property type="project" value="TreeGrafter"/>
</dbReference>
<dbReference type="InterPro" id="IPR009006">
    <property type="entry name" value="Ala_racemase/Decarboxylase_C"/>
</dbReference>
<dbReference type="EMBL" id="FXWG01000003">
    <property type="protein sequence ID" value="SMQ74510.1"/>
    <property type="molecule type" value="Genomic_DNA"/>
</dbReference>
<dbReference type="PANTHER" id="PTHR30511:SF0">
    <property type="entry name" value="ALANINE RACEMASE, CATABOLIC-RELATED"/>
    <property type="match status" value="1"/>
</dbReference>
<keyword evidence="4 6" id="KW-0663">Pyridoxal phosphate</keyword>
<dbReference type="OrthoDB" id="9813814at2"/>
<evidence type="ECO:0000259" key="8">
    <source>
        <dbReference type="SMART" id="SM01005"/>
    </source>
</evidence>
<keyword evidence="10" id="KW-1185">Reference proteome</keyword>
<reference evidence="10" key="1">
    <citation type="submission" date="2017-04" db="EMBL/GenBank/DDBJ databases">
        <authorList>
            <person name="Varghese N."/>
            <person name="Submissions S."/>
        </authorList>
    </citation>
    <scope>NUCLEOTIDE SEQUENCE [LARGE SCALE GENOMIC DNA]</scope>
</reference>
<dbReference type="SMART" id="SM01005">
    <property type="entry name" value="Ala_racemase_C"/>
    <property type="match status" value="1"/>
</dbReference>
<evidence type="ECO:0000256" key="7">
    <source>
        <dbReference type="PIRSR" id="PIRSR600821-52"/>
    </source>
</evidence>
<dbReference type="PRINTS" id="PR00992">
    <property type="entry name" value="ALARACEMASE"/>
</dbReference>
<dbReference type="Proteomes" id="UP000194420">
    <property type="component" value="Unassembled WGS sequence"/>
</dbReference>
<dbReference type="InterPro" id="IPR029066">
    <property type="entry name" value="PLP-binding_barrel"/>
</dbReference>
<dbReference type="GO" id="GO:0008784">
    <property type="term" value="F:alanine racemase activity"/>
    <property type="evidence" value="ECO:0007669"/>
    <property type="project" value="UniProtKB-EC"/>
</dbReference>